<dbReference type="AlphaFoldDB" id="A0A1B2ESB5"/>
<protein>
    <submittedName>
        <fullName evidence="1">Uncharacterized protein</fullName>
    </submittedName>
</protein>
<dbReference type="EMBL" id="CP016617">
    <property type="protein sequence ID" value="ANY82873.1"/>
    <property type="molecule type" value="Genomic_DNA"/>
</dbReference>
<evidence type="ECO:0000313" key="1">
    <source>
        <dbReference type="EMBL" id="ANY82873.1"/>
    </source>
</evidence>
<organism evidence="1">
    <name type="scientific">Microvirga ossetica</name>
    <dbReference type="NCBI Taxonomy" id="1882682"/>
    <lineage>
        <taxon>Bacteria</taxon>
        <taxon>Pseudomonadati</taxon>
        <taxon>Pseudomonadota</taxon>
        <taxon>Alphaproteobacteria</taxon>
        <taxon>Hyphomicrobiales</taxon>
        <taxon>Methylobacteriaceae</taxon>
        <taxon>Microvirga</taxon>
    </lineage>
</organism>
<sequence length="70" mass="7548">MDSDLISHLRREAVFLLQPWMCQCLGSVDESPVKGGLSAPLPTDTMRFFISIVARGAIPLIGFLAQAAGM</sequence>
<dbReference type="KEGG" id="moc:BB934_32090"/>
<name>A0A1B2ESB5_9HYPH</name>
<keyword evidence="1" id="KW-0614">Plasmid</keyword>
<accession>A0A1B2ESB5</accession>
<reference evidence="1" key="1">
    <citation type="submission" date="2016-07" db="EMBL/GenBank/DDBJ databases">
        <title>Microvirga ossetica sp. nov. a new species of rhizobia isolated from root nodules of the legume species Vicia alpestris Steven originated from North Ossetia region in the Caucasus.</title>
        <authorList>
            <person name="Safronova V.I."/>
            <person name="Kuznetsova I.G."/>
            <person name="Sazanova A.L."/>
            <person name="Belimov A."/>
            <person name="Andronov E."/>
            <person name="Osledkin Y.S."/>
            <person name="Onishchuk O.P."/>
            <person name="Kurchak O.N."/>
            <person name="Shaposhnikov A.I."/>
            <person name="Willems A."/>
            <person name="Tikhonovich I.A."/>
        </authorList>
    </citation>
    <scope>NUCLEOTIDE SEQUENCE [LARGE SCALE GENOMIC DNA]</scope>
    <source>
        <strain evidence="1">V5/3M</strain>
        <plasmid evidence="1">unnamed1</plasmid>
    </source>
</reference>
<proteinExistence type="predicted"/>
<geneLocation type="plasmid" evidence="1">
    <name>unnamed1</name>
</geneLocation>
<gene>
    <name evidence="1" type="ORF">BB934_32090</name>
</gene>